<proteinExistence type="predicted"/>
<evidence type="ECO:0000313" key="3">
    <source>
        <dbReference type="Proteomes" id="UP000214355"/>
    </source>
</evidence>
<accession>A0A1H2LN38</accession>
<dbReference type="STRING" id="131112.SAMN04489737_1642"/>
<feature type="domain" description="YlxR" evidence="1">
    <location>
        <begin position="13"/>
        <end position="78"/>
    </location>
</feature>
<dbReference type="InterPro" id="IPR035931">
    <property type="entry name" value="YlxR-like_sf"/>
</dbReference>
<sequence length="112" mass="12269">MNMAGFRDRIMVRTCIGCRDKACRNELLRVVACNDGTVYPDPQASMQGRGAWIHPCSKCVAQAVKTSQFARAFKRPIANTGAVVAYVSDFVRSAQLCANNPMKAGREPMGTR</sequence>
<dbReference type="EMBL" id="LT629804">
    <property type="protein sequence ID" value="SDU82001.1"/>
    <property type="molecule type" value="Genomic_DNA"/>
</dbReference>
<dbReference type="Pfam" id="PF04296">
    <property type="entry name" value="YlxR"/>
    <property type="match status" value="1"/>
</dbReference>
<dbReference type="PANTHER" id="PTHR34215:SF1">
    <property type="entry name" value="YLXR DOMAIN-CONTAINING PROTEIN"/>
    <property type="match status" value="1"/>
</dbReference>
<dbReference type="Gene3D" id="3.30.1230.10">
    <property type="entry name" value="YlxR-like"/>
    <property type="match status" value="1"/>
</dbReference>
<evidence type="ECO:0000313" key="2">
    <source>
        <dbReference type="EMBL" id="SDU82001.1"/>
    </source>
</evidence>
<protein>
    <recommendedName>
        <fullName evidence="1">YlxR domain-containing protein</fullName>
    </recommendedName>
</protein>
<dbReference type="InterPro" id="IPR037465">
    <property type="entry name" value="YlxR"/>
</dbReference>
<dbReference type="AlphaFoldDB" id="A0A1H2LN38"/>
<name>A0A1H2LN38_9ACTO</name>
<dbReference type="PANTHER" id="PTHR34215">
    <property type="entry name" value="BLL0784 PROTEIN"/>
    <property type="match status" value="1"/>
</dbReference>
<gene>
    <name evidence="2" type="ORF">SAMN04489737_1642</name>
</gene>
<keyword evidence="3" id="KW-1185">Reference proteome</keyword>
<reference evidence="3" key="1">
    <citation type="submission" date="2016-10" db="EMBL/GenBank/DDBJ databases">
        <authorList>
            <person name="Varghese N."/>
            <person name="Submissions S."/>
        </authorList>
    </citation>
    <scope>NUCLEOTIDE SEQUENCE [LARGE SCALE GENOMIC DNA]</scope>
    <source>
        <strain evidence="3">DSM 10002</strain>
    </source>
</reference>
<dbReference type="InterPro" id="IPR007393">
    <property type="entry name" value="YlxR_dom"/>
</dbReference>
<evidence type="ECO:0000259" key="1">
    <source>
        <dbReference type="Pfam" id="PF04296"/>
    </source>
</evidence>
<dbReference type="Proteomes" id="UP000214355">
    <property type="component" value="Chromosome I"/>
</dbReference>
<dbReference type="SUPFAM" id="SSF64376">
    <property type="entry name" value="YlxR-like"/>
    <property type="match status" value="1"/>
</dbReference>
<organism evidence="2 3">
    <name type="scientific">Arcanobacterium phocae</name>
    <dbReference type="NCBI Taxonomy" id="131112"/>
    <lineage>
        <taxon>Bacteria</taxon>
        <taxon>Bacillati</taxon>
        <taxon>Actinomycetota</taxon>
        <taxon>Actinomycetes</taxon>
        <taxon>Actinomycetales</taxon>
        <taxon>Actinomycetaceae</taxon>
        <taxon>Arcanobacterium</taxon>
    </lineage>
</organism>